<dbReference type="EMBL" id="JAPQKR010000012">
    <property type="protein sequence ID" value="KAJ5204069.1"/>
    <property type="molecule type" value="Genomic_DNA"/>
</dbReference>
<sequence length="185" mass="20035">MARSDEKTSKKRPAEGDPDGAQPLTKRFGRLQIDNDVFSGARASRDGSPYRGSPSQDDAMLLDDTKHTTYVHNLDHELAEPDPPEDGLIILPLAAKMMSVPESILSNSSSIGKELVLYTEPASLTVPKDKDTVRKAILESRARARAGIKQPSGQPSDAGLPWPSHIASDATTSYNDDPMDIDLDP</sequence>
<keyword evidence="3" id="KW-1185">Reference proteome</keyword>
<dbReference type="Pfam" id="PF20354">
    <property type="entry name" value="DUF6649"/>
    <property type="match status" value="1"/>
</dbReference>
<comment type="caution">
    <text evidence="2">The sequence shown here is derived from an EMBL/GenBank/DDBJ whole genome shotgun (WGS) entry which is preliminary data.</text>
</comment>
<proteinExistence type="predicted"/>
<gene>
    <name evidence="2" type="ORF">N7498_004948</name>
</gene>
<protein>
    <submittedName>
        <fullName evidence="2">Uncharacterized protein</fullName>
    </submittedName>
</protein>
<evidence type="ECO:0000313" key="2">
    <source>
        <dbReference type="EMBL" id="KAJ5204069.1"/>
    </source>
</evidence>
<dbReference type="Proteomes" id="UP001150904">
    <property type="component" value="Unassembled WGS sequence"/>
</dbReference>
<dbReference type="GeneID" id="83179311"/>
<dbReference type="AlphaFoldDB" id="A0A9W9MMP7"/>
<feature type="region of interest" description="Disordered" evidence="1">
    <location>
        <begin position="1"/>
        <end position="63"/>
    </location>
</feature>
<evidence type="ECO:0000313" key="3">
    <source>
        <dbReference type="Proteomes" id="UP001150904"/>
    </source>
</evidence>
<feature type="compositionally biased region" description="Basic and acidic residues" evidence="1">
    <location>
        <begin position="1"/>
        <end position="15"/>
    </location>
</feature>
<accession>A0A9W9MMP7</accession>
<reference evidence="2" key="2">
    <citation type="journal article" date="2023" name="IMA Fungus">
        <title>Comparative genomic study of the Penicillium genus elucidates a diverse pangenome and 15 lateral gene transfer events.</title>
        <authorList>
            <person name="Petersen C."/>
            <person name="Sorensen T."/>
            <person name="Nielsen M.R."/>
            <person name="Sondergaard T.E."/>
            <person name="Sorensen J.L."/>
            <person name="Fitzpatrick D.A."/>
            <person name="Frisvad J.C."/>
            <person name="Nielsen K.L."/>
        </authorList>
    </citation>
    <scope>NUCLEOTIDE SEQUENCE</scope>
    <source>
        <strain evidence="2">IBT 15544</strain>
    </source>
</reference>
<organism evidence="2 3">
    <name type="scientific">Penicillium cinerascens</name>
    <dbReference type="NCBI Taxonomy" id="70096"/>
    <lineage>
        <taxon>Eukaryota</taxon>
        <taxon>Fungi</taxon>
        <taxon>Dikarya</taxon>
        <taxon>Ascomycota</taxon>
        <taxon>Pezizomycotina</taxon>
        <taxon>Eurotiomycetes</taxon>
        <taxon>Eurotiomycetidae</taxon>
        <taxon>Eurotiales</taxon>
        <taxon>Aspergillaceae</taxon>
        <taxon>Penicillium</taxon>
    </lineage>
</organism>
<evidence type="ECO:0000256" key="1">
    <source>
        <dbReference type="SAM" id="MobiDB-lite"/>
    </source>
</evidence>
<dbReference type="RefSeq" id="XP_058308548.1">
    <property type="nucleotide sequence ID" value="XM_058452010.1"/>
</dbReference>
<dbReference type="OrthoDB" id="5345504at2759"/>
<reference evidence="2" key="1">
    <citation type="submission" date="2022-12" db="EMBL/GenBank/DDBJ databases">
        <authorList>
            <person name="Petersen C."/>
        </authorList>
    </citation>
    <scope>NUCLEOTIDE SEQUENCE</scope>
    <source>
        <strain evidence="2">IBT 15544</strain>
    </source>
</reference>
<dbReference type="InterPro" id="IPR046591">
    <property type="entry name" value="DUF6649"/>
</dbReference>
<feature type="region of interest" description="Disordered" evidence="1">
    <location>
        <begin position="142"/>
        <end position="185"/>
    </location>
</feature>
<name>A0A9W9MMP7_9EURO</name>